<dbReference type="AlphaFoldDB" id="A0A8S2ZY57"/>
<gene>
    <name evidence="1" type="ORF">BYL167_LOCUS36734</name>
    <name evidence="3" type="ORF">BYL167_LOCUS43222</name>
    <name evidence="4" type="ORF">GIL414_LOCUS43742</name>
    <name evidence="2" type="ORF">SMN809_LOCUS35882</name>
    <name evidence="5" type="ORF">SMN809_LOCUS46531</name>
</gene>
<dbReference type="EMBL" id="CAJOBI010086776">
    <property type="protein sequence ID" value="CAF4522446.1"/>
    <property type="molecule type" value="Genomic_DNA"/>
</dbReference>
<protein>
    <submittedName>
        <fullName evidence="3">Uncharacterized protein</fullName>
    </submittedName>
</protein>
<comment type="caution">
    <text evidence="3">The sequence shown here is derived from an EMBL/GenBank/DDBJ whole genome shotgun (WGS) entry which is preliminary data.</text>
</comment>
<reference evidence="3" key="1">
    <citation type="submission" date="2021-02" db="EMBL/GenBank/DDBJ databases">
        <authorList>
            <person name="Nowell W R."/>
        </authorList>
    </citation>
    <scope>NUCLEOTIDE SEQUENCE</scope>
</reference>
<evidence type="ECO:0000313" key="3">
    <source>
        <dbReference type="EMBL" id="CAF4677685.1"/>
    </source>
</evidence>
<organism evidence="3 6">
    <name type="scientific">Rotaria magnacalcarata</name>
    <dbReference type="NCBI Taxonomy" id="392030"/>
    <lineage>
        <taxon>Eukaryota</taxon>
        <taxon>Metazoa</taxon>
        <taxon>Spiralia</taxon>
        <taxon>Gnathifera</taxon>
        <taxon>Rotifera</taxon>
        <taxon>Eurotatoria</taxon>
        <taxon>Bdelloidea</taxon>
        <taxon>Philodinida</taxon>
        <taxon>Philodinidae</taxon>
        <taxon>Rotaria</taxon>
    </lineage>
</organism>
<dbReference type="Proteomes" id="UP000681967">
    <property type="component" value="Unassembled WGS sequence"/>
</dbReference>
<proteinExistence type="predicted"/>
<dbReference type="Proteomes" id="UP000681720">
    <property type="component" value="Unassembled WGS sequence"/>
</dbReference>
<evidence type="ECO:0000313" key="2">
    <source>
        <dbReference type="EMBL" id="CAF4522446.1"/>
    </source>
</evidence>
<dbReference type="EMBL" id="CAJOBI010144966">
    <property type="protein sequence ID" value="CAF4785430.1"/>
    <property type="molecule type" value="Genomic_DNA"/>
</dbReference>
<dbReference type="InterPro" id="IPR013783">
    <property type="entry name" value="Ig-like_fold"/>
</dbReference>
<evidence type="ECO:0000313" key="4">
    <source>
        <dbReference type="EMBL" id="CAF4718158.1"/>
    </source>
</evidence>
<evidence type="ECO:0000313" key="1">
    <source>
        <dbReference type="EMBL" id="CAF4516937.1"/>
    </source>
</evidence>
<dbReference type="EMBL" id="CAJOBJ010130306">
    <property type="protein sequence ID" value="CAF4718158.1"/>
    <property type="molecule type" value="Genomic_DNA"/>
</dbReference>
<dbReference type="Proteomes" id="UP000676336">
    <property type="component" value="Unassembled WGS sequence"/>
</dbReference>
<evidence type="ECO:0000313" key="6">
    <source>
        <dbReference type="Proteomes" id="UP000681967"/>
    </source>
</evidence>
<dbReference type="EMBL" id="CAJOBH010080958">
    <property type="protein sequence ID" value="CAF4516937.1"/>
    <property type="molecule type" value="Genomic_DNA"/>
</dbReference>
<sequence>MIYPDQNTILTSERTKYRLTLKSVGLHDAGEISFQCVDVKDSCKLTVKE</sequence>
<name>A0A8S2ZY57_9BILA</name>
<dbReference type="Gene3D" id="2.60.40.10">
    <property type="entry name" value="Immunoglobulins"/>
    <property type="match status" value="1"/>
</dbReference>
<dbReference type="EMBL" id="CAJOBH010114273">
    <property type="protein sequence ID" value="CAF4677685.1"/>
    <property type="molecule type" value="Genomic_DNA"/>
</dbReference>
<evidence type="ECO:0000313" key="5">
    <source>
        <dbReference type="EMBL" id="CAF4785430.1"/>
    </source>
</evidence>
<accession>A0A8S2ZY57</accession>
<feature type="non-terminal residue" evidence="3">
    <location>
        <position position="1"/>
    </location>
</feature>